<dbReference type="EMBL" id="CP123735">
    <property type="protein sequence ID" value="WGO85810.1"/>
    <property type="molecule type" value="Genomic_DNA"/>
</dbReference>
<dbReference type="AlphaFoldDB" id="A0AAX3UE84"/>
<reference evidence="3" key="3">
    <citation type="submission" date="2023-04" db="EMBL/GenBank/DDBJ databases">
        <authorList>
            <person name="Wang Y."/>
        </authorList>
    </citation>
    <scope>NUCLEOTIDE SEQUENCE</scope>
    <source>
        <strain evidence="3">ZW18</strain>
    </source>
</reference>
<keyword evidence="1" id="KW-1133">Transmembrane helix</keyword>
<evidence type="ECO:0000313" key="4">
    <source>
        <dbReference type="Proteomes" id="UP000181860"/>
    </source>
</evidence>
<accession>A0AAX3UE84</accession>
<dbReference type="EMBL" id="FMXC01000017">
    <property type="protein sequence ID" value="SDA59957.1"/>
    <property type="molecule type" value="Genomic_DNA"/>
</dbReference>
<feature type="transmembrane region" description="Helical" evidence="1">
    <location>
        <begin position="20"/>
        <end position="37"/>
    </location>
</feature>
<protein>
    <submittedName>
        <fullName evidence="3">Uncharacterized protein</fullName>
    </submittedName>
</protein>
<gene>
    <name evidence="3" type="ORF">QEJ78_10990</name>
    <name evidence="2" type="ORF">SAMN02983011_01563</name>
</gene>
<keyword evidence="1" id="KW-0812">Transmembrane</keyword>
<dbReference type="Proteomes" id="UP000181860">
    <property type="component" value="Unassembled WGS sequence"/>
</dbReference>
<evidence type="ECO:0000313" key="2">
    <source>
        <dbReference type="EMBL" id="SDA59957.1"/>
    </source>
</evidence>
<evidence type="ECO:0000313" key="5">
    <source>
        <dbReference type="Proteomes" id="UP001242513"/>
    </source>
</evidence>
<evidence type="ECO:0000313" key="3">
    <source>
        <dbReference type="EMBL" id="WGO85810.1"/>
    </source>
</evidence>
<organism evidence="3 5">
    <name type="scientific">Lactobacillus kefiranofaciens</name>
    <dbReference type="NCBI Taxonomy" id="267818"/>
    <lineage>
        <taxon>Bacteria</taxon>
        <taxon>Bacillati</taxon>
        <taxon>Bacillota</taxon>
        <taxon>Bacilli</taxon>
        <taxon>Lactobacillales</taxon>
        <taxon>Lactobacillaceae</taxon>
        <taxon>Lactobacillus</taxon>
    </lineage>
</organism>
<dbReference type="Proteomes" id="UP001242513">
    <property type="component" value="Chromosome"/>
</dbReference>
<dbReference type="RefSeq" id="WP_013851337.1">
    <property type="nucleotide sequence ID" value="NZ_CP123735.1"/>
</dbReference>
<keyword evidence="1" id="KW-0472">Membrane</keyword>
<name>A0AAX3UE84_9LACO</name>
<sequence length="129" mass="14994">MQINNLKLGSAHSTNKQKSLFHFLAFLILCWGCYLFSSSFDLSQIQADRSVLLANKYNHTKKQCLTTIHALNGSRINLNSKLQHLKTKYTDLTKLIFSQNQNNENIIDNRKQLLEYFGEDFYHKAMGYT</sequence>
<proteinExistence type="predicted"/>
<evidence type="ECO:0000256" key="1">
    <source>
        <dbReference type="SAM" id="Phobius"/>
    </source>
</evidence>
<reference evidence="2 4" key="1">
    <citation type="submission" date="2016-10" db="EMBL/GenBank/DDBJ databases">
        <authorList>
            <person name="Varghese N."/>
            <person name="Submissions S."/>
        </authorList>
    </citation>
    <scope>NUCLEOTIDE SEQUENCE [LARGE SCALE GENOMIC DNA]</scope>
    <source>
        <strain evidence="2 4">ATCC 43761</strain>
    </source>
</reference>
<reference evidence="3" key="2">
    <citation type="journal article" date="2022" name="Food Funct.">
        <title>Lactobacillus kefiranofaciens ZW18 from Kefir enhances the anti-tumor effect of anti-programmed cell death 1 (PD-1) immunotherapy by modulating the gut microbiota.</title>
        <authorList>
            <person name="Zhao J."/>
            <person name="Wang Y."/>
            <person name="Wang J."/>
            <person name="Lv M."/>
            <person name="Zhou C."/>
            <person name="Jia L."/>
            <person name="Geng W."/>
        </authorList>
    </citation>
    <scope>NUCLEOTIDE SEQUENCE</scope>
    <source>
        <strain evidence="3">ZW18</strain>
    </source>
</reference>
<keyword evidence="4" id="KW-1185">Reference proteome</keyword>